<dbReference type="InterPro" id="IPR021029">
    <property type="entry name" value="DNA_pol_III_tau_dom-5"/>
</dbReference>
<name>A0A095VRP1_9GAMM</name>
<evidence type="ECO:0000313" key="3">
    <source>
        <dbReference type="Proteomes" id="UP000029640"/>
    </source>
</evidence>
<dbReference type="GO" id="GO:0003887">
    <property type="term" value="F:DNA-directed DNA polymerase activity"/>
    <property type="evidence" value="ECO:0007669"/>
    <property type="project" value="InterPro"/>
</dbReference>
<organism evidence="2 3">
    <name type="scientific">Pseudohaliea rubra DSM 19751</name>
    <dbReference type="NCBI Taxonomy" id="1265313"/>
    <lineage>
        <taxon>Bacteria</taxon>
        <taxon>Pseudomonadati</taxon>
        <taxon>Pseudomonadota</taxon>
        <taxon>Gammaproteobacteria</taxon>
        <taxon>Cellvibrionales</taxon>
        <taxon>Halieaceae</taxon>
        <taxon>Pseudohaliea</taxon>
    </lineage>
</organism>
<evidence type="ECO:0000313" key="2">
    <source>
        <dbReference type="EMBL" id="KGE03763.1"/>
    </source>
</evidence>
<accession>A0A095VRP1</accession>
<keyword evidence="3" id="KW-1185">Reference proteome</keyword>
<dbReference type="HOGENOM" id="CLU_1822652_0_0_6"/>
<dbReference type="EMBL" id="AUVB01000049">
    <property type="protein sequence ID" value="KGE03763.1"/>
    <property type="molecule type" value="Genomic_DNA"/>
</dbReference>
<sequence length="141" mass="15741">MPGATPEPPPWHRLVERLELTGSTRVIARNCEWRGCRDLEVSLVLDKEQANLFNARHSERITAALRRELGDERWTVVIEPGELAAETPAQREARLRREAHAGAVARLRGDPRLGSLLERFAGTLEEESVEVTSGVTTTGEH</sequence>
<gene>
    <name evidence="2" type="ORF">HRUBRA_01654</name>
</gene>
<dbReference type="Gene3D" id="3.30.300.150">
    <property type="entry name" value="DNA polymerase III, tau subunit, domain V"/>
    <property type="match status" value="1"/>
</dbReference>
<comment type="caution">
    <text evidence="2">The sequence shown here is derived from an EMBL/GenBank/DDBJ whole genome shotgun (WGS) entry which is preliminary data.</text>
</comment>
<dbReference type="AlphaFoldDB" id="A0A095VRP1"/>
<dbReference type="Pfam" id="PF12170">
    <property type="entry name" value="DNA_pol3_tau_5"/>
    <property type="match status" value="1"/>
</dbReference>
<reference evidence="2 3" key="1">
    <citation type="journal article" date="2014" name="Genome Announc.">
        <title>Genome Sequence of Gammaproteobacterial Pseudohaliea rubra Type Strain DSM 19751, Isolated from Coastal Seawater of the Mediterranean Sea.</title>
        <authorList>
            <person name="Spring S."/>
            <person name="Fiebig A."/>
            <person name="Riedel T."/>
            <person name="Goker M."/>
            <person name="Klenk H.P."/>
        </authorList>
    </citation>
    <scope>NUCLEOTIDE SEQUENCE [LARGE SCALE GENOMIC DNA]</scope>
    <source>
        <strain evidence="2 3">DSM 19751</strain>
    </source>
</reference>
<protein>
    <recommendedName>
        <fullName evidence="1">DNA polymerase III tau subunit domain-containing protein</fullName>
    </recommendedName>
</protein>
<dbReference type="InterPro" id="IPR038249">
    <property type="entry name" value="PolIII_tau_V_sf"/>
</dbReference>
<feature type="domain" description="DNA polymerase III tau subunit" evidence="1">
    <location>
        <begin position="10"/>
        <end position="129"/>
    </location>
</feature>
<proteinExistence type="predicted"/>
<dbReference type="eggNOG" id="COG2812">
    <property type="taxonomic scope" value="Bacteria"/>
</dbReference>
<evidence type="ECO:0000259" key="1">
    <source>
        <dbReference type="Pfam" id="PF12170"/>
    </source>
</evidence>
<dbReference type="STRING" id="1265313.HRUBRA_01654"/>
<dbReference type="Proteomes" id="UP000029640">
    <property type="component" value="Unassembled WGS sequence"/>
</dbReference>